<dbReference type="SUPFAM" id="SSF46785">
    <property type="entry name" value="Winged helix' DNA-binding domain"/>
    <property type="match status" value="2"/>
</dbReference>
<evidence type="ECO:0000256" key="3">
    <source>
        <dbReference type="ARBA" id="ARBA00023125"/>
    </source>
</evidence>
<evidence type="ECO:0000256" key="1">
    <source>
        <dbReference type="ARBA" id="ARBA00009437"/>
    </source>
</evidence>
<keyword evidence="3" id="KW-0238">DNA-binding</keyword>
<evidence type="ECO:0000313" key="7">
    <source>
        <dbReference type="Proteomes" id="UP000179454"/>
    </source>
</evidence>
<dbReference type="RefSeq" id="WP_081358849.1">
    <property type="nucleotide sequence ID" value="NZ_MBFE02000009.1"/>
</dbReference>
<protein>
    <submittedName>
        <fullName evidence="6">LysR family transcriptional regulator</fullName>
    </submittedName>
</protein>
<dbReference type="InterPro" id="IPR036388">
    <property type="entry name" value="WH-like_DNA-bd_sf"/>
</dbReference>
<dbReference type="PANTHER" id="PTHR30126">
    <property type="entry name" value="HTH-TYPE TRANSCRIPTIONAL REGULATOR"/>
    <property type="match status" value="1"/>
</dbReference>
<keyword evidence="2" id="KW-0805">Transcription regulation</keyword>
<comment type="caution">
    <text evidence="6">The sequence shown here is derived from an EMBL/GenBank/DDBJ whole genome shotgun (WGS) entry which is preliminary data.</text>
</comment>
<comment type="similarity">
    <text evidence="1">Belongs to the LysR transcriptional regulatory family.</text>
</comment>
<dbReference type="SUPFAM" id="SSF53850">
    <property type="entry name" value="Periplasmic binding protein-like II"/>
    <property type="match status" value="1"/>
</dbReference>
<dbReference type="Gene3D" id="3.40.190.290">
    <property type="match status" value="1"/>
</dbReference>
<evidence type="ECO:0000259" key="5">
    <source>
        <dbReference type="PROSITE" id="PS50931"/>
    </source>
</evidence>
<evidence type="ECO:0000256" key="2">
    <source>
        <dbReference type="ARBA" id="ARBA00023015"/>
    </source>
</evidence>
<dbReference type="PANTHER" id="PTHR30126:SF39">
    <property type="entry name" value="HTH-TYPE TRANSCRIPTIONAL REGULATOR CYSL"/>
    <property type="match status" value="1"/>
</dbReference>
<dbReference type="CDD" id="cd05466">
    <property type="entry name" value="PBP2_LTTR_substrate"/>
    <property type="match status" value="1"/>
</dbReference>
<dbReference type="Pfam" id="PF00126">
    <property type="entry name" value="HTH_1"/>
    <property type="match status" value="2"/>
</dbReference>
<sequence>MTTPKIDLSHLAAFITACDSISMSRAADAIGLTTSAFSARLHGLETRLGLKLFARRGRNMWPLPSAVWLYNRSVRLLLAEEFLRLRLRLRVRSGAEETIRSVIIQLDEAYTGTYMALAVQDAIRRVHSIQQDCFLDLISSRHSPFESRADQQPMIANSSSILELSVRCTKGNNRPDEPSVMPIGTWMAVGEGAFDPQMNKDALRDMIVPELPGTLSDDIARHPNWPRLSHKVGTAAVGLQDYFGMALLFSSHDLLLPRPLMPARIADIAPRMYAVPDGPPCVIHARESGLDPVMQTFLAELRRSLSTDGSSGGRFQPFSPAATLKQIATFNLVVKTGSMAAAARAVGLTAPMVPTQIALLETALETSLIVKGRGGSTPTESAMRLHPICLGIEQCFNDALAKSGKVAAEFRQSIRIGLPPSWSSDSRTSECMAEALSAFHREFPDCRIEVVEGPRDTLHGGVRSGQLNIAVVGRVDLQVGSLPVGASEDISLIVNKNVGFCPQSKRVSADELRGIPLILAPAQVTMHQTLITALAKATVQLEPVMRLGSIPLIVSVIRRSPFGTILPASVVRKELEDDLVEAFPLDHIVPRRRLWAIFSTDNPLSEIERRLVGHIKDAFAGTF</sequence>
<reference evidence="6" key="1">
    <citation type="submission" date="2019-11" db="EMBL/GenBank/DDBJ databases">
        <title>Whole-genome sequencing of Allorhizobium vitis.</title>
        <authorList>
            <person name="Gan H.M."/>
            <person name="Savka M.A."/>
        </authorList>
    </citation>
    <scope>NUCLEOTIDE SEQUENCE [LARGE SCALE GENOMIC DNA]</scope>
    <source>
        <strain evidence="6">T1/7</strain>
    </source>
</reference>
<dbReference type="PROSITE" id="PS50931">
    <property type="entry name" value="HTH_LYSR"/>
    <property type="match status" value="2"/>
</dbReference>
<accession>A0ABW9TJD9</accession>
<dbReference type="InterPro" id="IPR005119">
    <property type="entry name" value="LysR_subst-bd"/>
</dbReference>
<gene>
    <name evidence="6" type="ORF">BBL17_013980</name>
</gene>
<proteinExistence type="inferred from homology"/>
<dbReference type="InterPro" id="IPR000847">
    <property type="entry name" value="LysR_HTH_N"/>
</dbReference>
<evidence type="ECO:0000256" key="4">
    <source>
        <dbReference type="ARBA" id="ARBA00023163"/>
    </source>
</evidence>
<dbReference type="EMBL" id="MBFE02000009">
    <property type="protein sequence ID" value="MUO42894.1"/>
    <property type="molecule type" value="Genomic_DNA"/>
</dbReference>
<feature type="domain" description="HTH lysR-type" evidence="5">
    <location>
        <begin position="6"/>
        <end position="63"/>
    </location>
</feature>
<keyword evidence="4" id="KW-0804">Transcription</keyword>
<evidence type="ECO:0000313" key="6">
    <source>
        <dbReference type="EMBL" id="MUO42894.1"/>
    </source>
</evidence>
<name>A0ABW9TJD9_AGRVI</name>
<feature type="domain" description="HTH lysR-type" evidence="5">
    <location>
        <begin position="323"/>
        <end position="379"/>
    </location>
</feature>
<organism evidence="6 7">
    <name type="scientific">Agrobacterium vitis</name>
    <name type="common">Rhizobium vitis</name>
    <dbReference type="NCBI Taxonomy" id="373"/>
    <lineage>
        <taxon>Bacteria</taxon>
        <taxon>Pseudomonadati</taxon>
        <taxon>Pseudomonadota</taxon>
        <taxon>Alphaproteobacteria</taxon>
        <taxon>Hyphomicrobiales</taxon>
        <taxon>Rhizobiaceae</taxon>
        <taxon>Rhizobium/Agrobacterium group</taxon>
        <taxon>Agrobacterium</taxon>
    </lineage>
</organism>
<dbReference type="Proteomes" id="UP000179454">
    <property type="component" value="Unassembled WGS sequence"/>
</dbReference>
<dbReference type="Gene3D" id="1.10.10.10">
    <property type="entry name" value="Winged helix-like DNA-binding domain superfamily/Winged helix DNA-binding domain"/>
    <property type="match status" value="2"/>
</dbReference>
<dbReference type="PROSITE" id="PS51257">
    <property type="entry name" value="PROKAR_LIPOPROTEIN"/>
    <property type="match status" value="1"/>
</dbReference>
<dbReference type="Pfam" id="PF03466">
    <property type="entry name" value="LysR_substrate"/>
    <property type="match status" value="1"/>
</dbReference>
<dbReference type="InterPro" id="IPR036390">
    <property type="entry name" value="WH_DNA-bd_sf"/>
</dbReference>
<keyword evidence="7" id="KW-1185">Reference proteome</keyword>